<proteinExistence type="inferred from homology"/>
<evidence type="ECO:0000256" key="1">
    <source>
        <dbReference type="ARBA" id="ARBA00004127"/>
    </source>
</evidence>
<reference evidence="8" key="2">
    <citation type="submission" date="2006-01" db="EMBL/GenBank/DDBJ databases">
        <authorList>
            <person name="Genoscope"/>
        </authorList>
    </citation>
    <scope>NUCLEOTIDE SEQUENCE</scope>
</reference>
<comment type="subcellular location">
    <subcellularLocation>
        <location evidence="1">Endomembrane system</location>
        <topology evidence="1">Multi-pass membrane protein</topology>
    </subcellularLocation>
</comment>
<evidence type="ECO:0000256" key="5">
    <source>
        <dbReference type="ARBA" id="ARBA00022989"/>
    </source>
</evidence>
<reference evidence="8" key="1">
    <citation type="journal article" date="2006" name="Nature">
        <title>Deciphering the evolution and metabolism of an anammox bacterium from a community genome.</title>
        <authorList>
            <person name="Strous M."/>
            <person name="Pelletier E."/>
            <person name="Mangenot S."/>
            <person name="Rattei T."/>
            <person name="Lehner A."/>
            <person name="Taylor M.W."/>
            <person name="Horn M."/>
            <person name="Daims H."/>
            <person name="Bartol-Mavel D."/>
            <person name="Wincker P."/>
            <person name="Barbe V."/>
            <person name="Fonknechten N."/>
            <person name="Vallenet D."/>
            <person name="Segurens B."/>
            <person name="Schenowitz-Truong C."/>
            <person name="Medigue C."/>
            <person name="Collingro A."/>
            <person name="Snel B."/>
            <person name="Dutilh B.E."/>
            <person name="OpDenCamp H.J.M."/>
            <person name="vanDerDrift C."/>
            <person name="Cirpus I."/>
            <person name="vanDePas-Schoonen K.T."/>
            <person name="Harhangi H.R."/>
            <person name="vanNiftrik L."/>
            <person name="Schmid M."/>
            <person name="Keltjens J."/>
            <person name="vanDeVossenberg J."/>
            <person name="Kartal B."/>
            <person name="Meier H."/>
            <person name="Frishman D."/>
            <person name="Huynen M.A."/>
            <person name="Mewes H."/>
            <person name="Weissenbach J."/>
            <person name="Jetten M.S.M."/>
            <person name="Wagner M."/>
            <person name="LePaslier D."/>
        </authorList>
    </citation>
    <scope>NUCLEOTIDE SEQUENCE</scope>
</reference>
<name>Q1PZU2_KUEST</name>
<evidence type="ECO:0000256" key="7">
    <source>
        <dbReference type="SAM" id="Phobius"/>
    </source>
</evidence>
<accession>Q1PZU2</accession>
<keyword evidence="6 7" id="KW-0472">Membrane</keyword>
<keyword evidence="3" id="KW-0813">Transport</keyword>
<evidence type="ECO:0000256" key="4">
    <source>
        <dbReference type="ARBA" id="ARBA00022692"/>
    </source>
</evidence>
<dbReference type="EMBL" id="CT573072">
    <property type="protein sequence ID" value="CAJ72594.1"/>
    <property type="molecule type" value="Genomic_DNA"/>
</dbReference>
<evidence type="ECO:0000256" key="6">
    <source>
        <dbReference type="ARBA" id="ARBA00023136"/>
    </source>
</evidence>
<keyword evidence="5 7" id="KW-1133">Transmembrane helix</keyword>
<evidence type="ECO:0000256" key="2">
    <source>
        <dbReference type="ARBA" id="ARBA00005697"/>
    </source>
</evidence>
<dbReference type="GO" id="GO:0012505">
    <property type="term" value="C:endomembrane system"/>
    <property type="evidence" value="ECO:0007669"/>
    <property type="project" value="UniProtKB-SubCell"/>
</dbReference>
<dbReference type="GO" id="GO:0005886">
    <property type="term" value="C:plasma membrane"/>
    <property type="evidence" value="ECO:0007669"/>
    <property type="project" value="TreeGrafter"/>
</dbReference>
<organism evidence="8">
    <name type="scientific">Kuenenia stuttgartiensis</name>
    <dbReference type="NCBI Taxonomy" id="174633"/>
    <lineage>
        <taxon>Bacteria</taxon>
        <taxon>Pseudomonadati</taxon>
        <taxon>Planctomycetota</taxon>
        <taxon>Candidatus Brocadiia</taxon>
        <taxon>Candidatus Brocadiales</taxon>
        <taxon>Candidatus Brocadiaceae</taxon>
        <taxon>Candidatus Kuenenia</taxon>
    </lineage>
</organism>
<evidence type="ECO:0000313" key="8">
    <source>
        <dbReference type="EMBL" id="CAJ72594.1"/>
    </source>
</evidence>
<dbReference type="GO" id="GO:0005345">
    <property type="term" value="F:purine nucleobase transmembrane transporter activity"/>
    <property type="evidence" value="ECO:0007669"/>
    <property type="project" value="TreeGrafter"/>
</dbReference>
<protein>
    <submittedName>
        <fullName evidence="8">Uncharacterized protein</fullName>
    </submittedName>
</protein>
<comment type="similarity">
    <text evidence="2">Belongs to the nucleobase:cation symporter-2 (NCS2) (TC 2.A.40) family. Azg-like subfamily.</text>
</comment>
<dbReference type="PANTHER" id="PTHR43337:SF1">
    <property type="entry name" value="XANTHINE_URACIL PERMEASE C887.17-RELATED"/>
    <property type="match status" value="1"/>
</dbReference>
<evidence type="ECO:0000256" key="3">
    <source>
        <dbReference type="ARBA" id="ARBA00022448"/>
    </source>
</evidence>
<dbReference type="InterPro" id="IPR006043">
    <property type="entry name" value="NCS2"/>
</dbReference>
<keyword evidence="4 7" id="KW-0812">Transmembrane</keyword>
<dbReference type="AlphaFoldDB" id="Q1PZU2"/>
<dbReference type="PANTHER" id="PTHR43337">
    <property type="entry name" value="XANTHINE/URACIL PERMEASE C887.17-RELATED"/>
    <property type="match status" value="1"/>
</dbReference>
<gene>
    <name evidence="8" type="ORF">kustd1849</name>
</gene>
<dbReference type="InterPro" id="IPR045018">
    <property type="entry name" value="Azg-like"/>
</dbReference>
<sequence length="110" mass="11857">MVHYQGIVSMPPSIEPTLLKCDPVKILTHPGLISIVFVFFFLDLFDTVGTVVGVGEQGGFYKNGKIPRIKRVFLSDAMGTISGAIPGTSTVTSYIESAAGIQLVLFHIPF</sequence>
<feature type="transmembrane region" description="Helical" evidence="7">
    <location>
        <begin position="32"/>
        <end position="55"/>
    </location>
</feature>
<dbReference type="Pfam" id="PF00860">
    <property type="entry name" value="Xan_ur_permease"/>
    <property type="match status" value="1"/>
</dbReference>